<evidence type="ECO:0000256" key="1">
    <source>
        <dbReference type="SAM" id="MobiDB-lite"/>
    </source>
</evidence>
<feature type="region of interest" description="Disordered" evidence="1">
    <location>
        <begin position="171"/>
        <end position="194"/>
    </location>
</feature>
<dbReference type="InterPro" id="IPR036865">
    <property type="entry name" value="CRAL-TRIO_dom_sf"/>
</dbReference>
<dbReference type="EMBL" id="LS997634">
    <property type="protein sequence ID" value="SYZ69880.1"/>
    <property type="molecule type" value="Genomic_DNA"/>
</dbReference>
<dbReference type="AlphaFoldDB" id="A0A3P3ZHZ9"/>
<dbReference type="Gene3D" id="3.40.525.10">
    <property type="entry name" value="CRAL-TRIO lipid binding domain"/>
    <property type="match status" value="1"/>
</dbReference>
<feature type="compositionally biased region" description="Basic and acidic residues" evidence="1">
    <location>
        <begin position="182"/>
        <end position="194"/>
    </location>
</feature>
<reference evidence="3 4" key="1">
    <citation type="submission" date="2018-09" db="EMBL/GenBank/DDBJ databases">
        <authorList>
            <person name="Peiro R."/>
            <person name="Begona"/>
            <person name="Cbmso G."/>
            <person name="Lopez M."/>
            <person name="Gonzalez S."/>
        </authorList>
    </citation>
    <scope>NUCLEOTIDE SEQUENCE [LARGE SCALE GENOMIC DNA]</scope>
</reference>
<dbReference type="GO" id="GO:0005737">
    <property type="term" value="C:cytoplasm"/>
    <property type="evidence" value="ECO:0007669"/>
    <property type="project" value="TreeGrafter"/>
</dbReference>
<accession>A0A3P3ZHZ9</accession>
<proteinExistence type="predicted"/>
<sequence length="194" mass="22524">MGKVYGMIERHLQWRESFRPCADEYFPQTICEDSPCDYTGTTDYDENLIYCERPGNGGRCQPPDFVRKYSLRVIARWHSCVAEMGIVRMRATGYRSKRVCYIVDLLNVKAVSRSMINFAQTLATVEQENYPENLRCVFIVNCPAFFCFAWKLLKVFIDERTNKKTNFCPPEQRSGCDATGDAEGRHSELLRRVQ</sequence>
<feature type="domain" description="CRAL-TRIO" evidence="2">
    <location>
        <begin position="26"/>
        <end position="194"/>
    </location>
</feature>
<protein>
    <submittedName>
        <fullName evidence="3">CRAL/TRIO_domain_containing_protein</fullName>
    </submittedName>
</protein>
<dbReference type="SMART" id="SM00516">
    <property type="entry name" value="SEC14"/>
    <property type="match status" value="1"/>
</dbReference>
<organism evidence="3 4">
    <name type="scientific">Leishmania braziliensis MHOM/BR/75/M2904</name>
    <dbReference type="NCBI Taxonomy" id="420245"/>
    <lineage>
        <taxon>Eukaryota</taxon>
        <taxon>Discoba</taxon>
        <taxon>Euglenozoa</taxon>
        <taxon>Kinetoplastea</taxon>
        <taxon>Metakinetoplastina</taxon>
        <taxon>Trypanosomatida</taxon>
        <taxon>Trypanosomatidae</taxon>
        <taxon>Leishmaniinae</taxon>
        <taxon>Leishmania</taxon>
        <taxon>Leishmania braziliensis species complex</taxon>
    </lineage>
</organism>
<evidence type="ECO:0000313" key="4">
    <source>
        <dbReference type="Proteomes" id="UP000319462"/>
    </source>
</evidence>
<dbReference type="PANTHER" id="PTHR23324:SF83">
    <property type="entry name" value="SEC14-LIKE PROTEIN 2"/>
    <property type="match status" value="1"/>
</dbReference>
<gene>
    <name evidence="3" type="ORF">LBRM2904_35.0600</name>
</gene>
<dbReference type="PROSITE" id="PS50191">
    <property type="entry name" value="CRAL_TRIO"/>
    <property type="match status" value="1"/>
</dbReference>
<dbReference type="Pfam" id="PF00650">
    <property type="entry name" value="CRAL_TRIO"/>
    <property type="match status" value="1"/>
</dbReference>
<evidence type="ECO:0000259" key="2">
    <source>
        <dbReference type="PROSITE" id="PS50191"/>
    </source>
</evidence>
<dbReference type="Proteomes" id="UP000319462">
    <property type="component" value="Chromosome 35"/>
</dbReference>
<evidence type="ECO:0000313" key="3">
    <source>
        <dbReference type="EMBL" id="SYZ69880.1"/>
    </source>
</evidence>
<dbReference type="SUPFAM" id="SSF52087">
    <property type="entry name" value="CRAL/TRIO domain"/>
    <property type="match status" value="1"/>
</dbReference>
<name>A0A3P3ZHZ9_LEIBR</name>
<dbReference type="CDD" id="cd00170">
    <property type="entry name" value="SEC14"/>
    <property type="match status" value="1"/>
</dbReference>
<dbReference type="PANTHER" id="PTHR23324">
    <property type="entry name" value="SEC14 RELATED PROTEIN"/>
    <property type="match status" value="1"/>
</dbReference>
<dbReference type="InterPro" id="IPR051064">
    <property type="entry name" value="SEC14/CRAL-TRIO_domain"/>
</dbReference>
<dbReference type="InterPro" id="IPR001251">
    <property type="entry name" value="CRAL-TRIO_dom"/>
</dbReference>